<evidence type="ECO:0000313" key="9">
    <source>
        <dbReference type="Proteomes" id="UP000076420"/>
    </source>
</evidence>
<evidence type="ECO:0000256" key="6">
    <source>
        <dbReference type="SAM" id="Phobius"/>
    </source>
</evidence>
<feature type="compositionally biased region" description="Basic and acidic residues" evidence="5">
    <location>
        <begin position="314"/>
        <end position="334"/>
    </location>
</feature>
<dbReference type="InterPro" id="IPR050186">
    <property type="entry name" value="TPT_transporter"/>
</dbReference>
<feature type="transmembrane region" description="Helical" evidence="6">
    <location>
        <begin position="224"/>
        <end position="244"/>
    </location>
</feature>
<dbReference type="Proteomes" id="UP000076420">
    <property type="component" value="Unassembled WGS sequence"/>
</dbReference>
<keyword evidence="3 6" id="KW-1133">Transmembrane helix</keyword>
<dbReference type="PANTHER" id="PTHR11132">
    <property type="entry name" value="SOLUTE CARRIER FAMILY 35"/>
    <property type="match status" value="1"/>
</dbReference>
<protein>
    <recommendedName>
        <fullName evidence="7">Sugar phosphate transporter domain-containing protein</fullName>
    </recommendedName>
</protein>
<dbReference type="OrthoDB" id="417037at2759"/>
<feature type="transmembrane region" description="Helical" evidence="6">
    <location>
        <begin position="106"/>
        <end position="123"/>
    </location>
</feature>
<evidence type="ECO:0000256" key="2">
    <source>
        <dbReference type="ARBA" id="ARBA00022692"/>
    </source>
</evidence>
<feature type="transmembrane region" description="Helical" evidence="6">
    <location>
        <begin position="154"/>
        <end position="174"/>
    </location>
</feature>
<dbReference type="RefSeq" id="XP_013081772.2">
    <property type="nucleotide sequence ID" value="XM_013226318.2"/>
</dbReference>
<dbReference type="InterPro" id="IPR004853">
    <property type="entry name" value="Sugar_P_trans_dom"/>
</dbReference>
<feature type="region of interest" description="Disordered" evidence="5">
    <location>
        <begin position="312"/>
        <end position="356"/>
    </location>
</feature>
<name>A0A2C9LIB0_BIOGL</name>
<dbReference type="STRING" id="6526.A0A2C9LIB0"/>
<evidence type="ECO:0000256" key="5">
    <source>
        <dbReference type="SAM" id="MobiDB-lite"/>
    </source>
</evidence>
<dbReference type="EnsemblMetazoa" id="BGLB031308-RC">
    <property type="protein sequence ID" value="BGLB031308-PC"/>
    <property type="gene ID" value="BGLB031308"/>
</dbReference>
<evidence type="ECO:0000256" key="1">
    <source>
        <dbReference type="ARBA" id="ARBA00004141"/>
    </source>
</evidence>
<dbReference type="EnsemblMetazoa" id="BGLB031308-RB">
    <property type="protein sequence ID" value="BGLB031308-PB"/>
    <property type="gene ID" value="BGLB031308"/>
</dbReference>
<proteinExistence type="predicted"/>
<accession>A0A2C9LIB0</accession>
<feature type="transmembrane region" description="Helical" evidence="6">
    <location>
        <begin position="74"/>
        <end position="94"/>
    </location>
</feature>
<feature type="transmembrane region" description="Helical" evidence="6">
    <location>
        <begin position="186"/>
        <end position="204"/>
    </location>
</feature>
<gene>
    <name evidence="8" type="primary">106067164</name>
</gene>
<dbReference type="VEuPathDB" id="VectorBase:BGLB031308"/>
<evidence type="ECO:0000313" key="8">
    <source>
        <dbReference type="EnsemblMetazoa" id="BGLB031308-PB"/>
    </source>
</evidence>
<evidence type="ECO:0000259" key="7">
    <source>
        <dbReference type="Pfam" id="PF03151"/>
    </source>
</evidence>
<sequence length="356" mass="39370">MAPGLSLVTKRILSALFYGLSSMLIVIVNKLVLTSYGFPSFQVLGLGQVVSGIVVLYLAKLFRLISFPDLSVDTVWKVWPLPLIYISNLIFGLGGTKKLSLPMFTVLRRFSILFTMIAEYYILSVRASRFVQFTVYLMILGAMIAASDDLSFDLSGYTFILLNDLTTAANGVYTKQKLEAKSLGKYGLLYYNSLIMVLPIFVLTVSSGELAQAMMFKDWLDPVFLIQFLLSCFMGFVLNYSIILCTLYNSALTTTIVGVLKNLLVTYLGMFLGGDYVYSATNFIGINISVLGSIMYTYVTFRQRPTSSPITNVVKEDTELGQHSDQPDGKEKELSNVSSSAPTDPGLNPHNLISQS</sequence>
<dbReference type="AlphaFoldDB" id="A0A2C9LIB0"/>
<feature type="transmembrane region" description="Helical" evidence="6">
    <location>
        <begin position="130"/>
        <end position="148"/>
    </location>
</feature>
<feature type="transmembrane region" description="Helical" evidence="6">
    <location>
        <begin position="12"/>
        <end position="33"/>
    </location>
</feature>
<organism evidence="8 9">
    <name type="scientific">Biomphalaria glabrata</name>
    <name type="common">Bloodfluke planorb</name>
    <name type="synonym">Freshwater snail</name>
    <dbReference type="NCBI Taxonomy" id="6526"/>
    <lineage>
        <taxon>Eukaryota</taxon>
        <taxon>Metazoa</taxon>
        <taxon>Spiralia</taxon>
        <taxon>Lophotrochozoa</taxon>
        <taxon>Mollusca</taxon>
        <taxon>Gastropoda</taxon>
        <taxon>Heterobranchia</taxon>
        <taxon>Euthyneura</taxon>
        <taxon>Panpulmonata</taxon>
        <taxon>Hygrophila</taxon>
        <taxon>Lymnaeoidea</taxon>
        <taxon>Planorbidae</taxon>
        <taxon>Biomphalaria</taxon>
    </lineage>
</organism>
<reference evidence="8" key="1">
    <citation type="submission" date="2020-05" db="UniProtKB">
        <authorList>
            <consortium name="EnsemblMetazoa"/>
        </authorList>
    </citation>
    <scope>IDENTIFICATION</scope>
    <source>
        <strain evidence="8">BB02</strain>
    </source>
</reference>
<dbReference type="KEGG" id="bgt:106067164"/>
<feature type="domain" description="Sugar phosphate transporter" evidence="7">
    <location>
        <begin position="15"/>
        <end position="296"/>
    </location>
</feature>
<comment type="subcellular location">
    <subcellularLocation>
        <location evidence="1">Membrane</location>
        <topology evidence="1">Multi-pass membrane protein</topology>
    </subcellularLocation>
</comment>
<dbReference type="Pfam" id="PF03151">
    <property type="entry name" value="TPT"/>
    <property type="match status" value="1"/>
</dbReference>
<feature type="transmembrane region" description="Helical" evidence="6">
    <location>
        <begin position="276"/>
        <end position="299"/>
    </location>
</feature>
<evidence type="ECO:0000256" key="4">
    <source>
        <dbReference type="ARBA" id="ARBA00023136"/>
    </source>
</evidence>
<dbReference type="RefSeq" id="XP_013081763.2">
    <property type="nucleotide sequence ID" value="XM_013226309.2"/>
</dbReference>
<feature type="transmembrane region" description="Helical" evidence="6">
    <location>
        <begin position="251"/>
        <end position="270"/>
    </location>
</feature>
<dbReference type="VEuPathDB" id="VectorBase:BGLAX_049288"/>
<keyword evidence="2 6" id="KW-0812">Transmembrane</keyword>
<feature type="transmembrane region" description="Helical" evidence="6">
    <location>
        <begin position="39"/>
        <end position="62"/>
    </location>
</feature>
<evidence type="ECO:0000256" key="3">
    <source>
        <dbReference type="ARBA" id="ARBA00022989"/>
    </source>
</evidence>
<dbReference type="GO" id="GO:0016020">
    <property type="term" value="C:membrane"/>
    <property type="evidence" value="ECO:0007669"/>
    <property type="project" value="UniProtKB-SubCell"/>
</dbReference>
<keyword evidence="4 6" id="KW-0472">Membrane</keyword>